<reference evidence="11 12" key="1">
    <citation type="journal article" date="2019" name="Int. J. Syst. Evol. Microbiol.">
        <title>The Global Catalogue of Microorganisms (GCM) 10K type strain sequencing project: providing services to taxonomists for standard genome sequencing and annotation.</title>
        <authorList>
            <consortium name="The Broad Institute Genomics Platform"/>
            <consortium name="The Broad Institute Genome Sequencing Center for Infectious Disease"/>
            <person name="Wu L."/>
            <person name="Ma J."/>
        </authorList>
    </citation>
    <scope>NUCLEOTIDE SEQUENCE [LARGE SCALE GENOMIC DNA]</scope>
    <source>
        <strain evidence="11 12">JCM 12774</strain>
    </source>
</reference>
<keyword evidence="2" id="KW-0963">Cytoplasm</keyword>
<feature type="modified residue" description="4-aspartylphosphate" evidence="8">
    <location>
        <position position="55"/>
    </location>
</feature>
<dbReference type="EMBL" id="BAAACX010000007">
    <property type="protein sequence ID" value="GAA0385273.1"/>
    <property type="molecule type" value="Genomic_DNA"/>
</dbReference>
<protein>
    <submittedName>
        <fullName evidence="11">Response regulator</fullName>
    </submittedName>
</protein>
<evidence type="ECO:0000256" key="7">
    <source>
        <dbReference type="ARBA" id="ARBA00023163"/>
    </source>
</evidence>
<dbReference type="PANTHER" id="PTHR42713:SF3">
    <property type="entry name" value="TRANSCRIPTIONAL REGULATORY PROTEIN HPTR"/>
    <property type="match status" value="1"/>
</dbReference>
<dbReference type="InterPro" id="IPR009057">
    <property type="entry name" value="Homeodomain-like_sf"/>
</dbReference>
<feature type="domain" description="HTH araC/xylS-type" evidence="9">
    <location>
        <begin position="154"/>
        <end position="255"/>
    </location>
</feature>
<keyword evidence="7" id="KW-0804">Transcription</keyword>
<dbReference type="Gene3D" id="1.10.10.60">
    <property type="entry name" value="Homeodomain-like"/>
    <property type="match status" value="2"/>
</dbReference>
<keyword evidence="3 8" id="KW-0597">Phosphoprotein</keyword>
<keyword evidence="5" id="KW-0805">Transcription regulation</keyword>
<dbReference type="SMART" id="SM00342">
    <property type="entry name" value="HTH_ARAC"/>
    <property type="match status" value="1"/>
</dbReference>
<evidence type="ECO:0000313" key="11">
    <source>
        <dbReference type="EMBL" id="GAA0385273.1"/>
    </source>
</evidence>
<evidence type="ECO:0000256" key="5">
    <source>
        <dbReference type="ARBA" id="ARBA00023015"/>
    </source>
</evidence>
<keyword evidence="4" id="KW-0902">Two-component regulatory system</keyword>
<evidence type="ECO:0000256" key="6">
    <source>
        <dbReference type="ARBA" id="ARBA00023125"/>
    </source>
</evidence>
<evidence type="ECO:0000259" key="10">
    <source>
        <dbReference type="PROSITE" id="PS50110"/>
    </source>
</evidence>
<dbReference type="PROSITE" id="PS01124">
    <property type="entry name" value="HTH_ARAC_FAMILY_2"/>
    <property type="match status" value="1"/>
</dbReference>
<dbReference type="PANTHER" id="PTHR42713">
    <property type="entry name" value="HISTIDINE KINASE-RELATED"/>
    <property type="match status" value="1"/>
</dbReference>
<keyword evidence="12" id="KW-1185">Reference proteome</keyword>
<dbReference type="InterPro" id="IPR051552">
    <property type="entry name" value="HptR"/>
</dbReference>
<dbReference type="InterPro" id="IPR001789">
    <property type="entry name" value="Sig_transdc_resp-reg_receiver"/>
</dbReference>
<dbReference type="Pfam" id="PF12833">
    <property type="entry name" value="HTH_18"/>
    <property type="match status" value="1"/>
</dbReference>
<dbReference type="SUPFAM" id="SSF46689">
    <property type="entry name" value="Homeodomain-like"/>
    <property type="match status" value="1"/>
</dbReference>
<dbReference type="InterPro" id="IPR011006">
    <property type="entry name" value="CheY-like_superfamily"/>
</dbReference>
<feature type="domain" description="Response regulatory" evidence="10">
    <location>
        <begin position="3"/>
        <end position="120"/>
    </location>
</feature>
<dbReference type="PRINTS" id="PR00032">
    <property type="entry name" value="HTHARAC"/>
</dbReference>
<evidence type="ECO:0000256" key="1">
    <source>
        <dbReference type="ARBA" id="ARBA00004496"/>
    </source>
</evidence>
<dbReference type="SUPFAM" id="SSF52172">
    <property type="entry name" value="CheY-like"/>
    <property type="match status" value="1"/>
</dbReference>
<dbReference type="InterPro" id="IPR018060">
    <property type="entry name" value="HTH_AraC"/>
</dbReference>
<dbReference type="Gene3D" id="3.40.50.2300">
    <property type="match status" value="1"/>
</dbReference>
<evidence type="ECO:0000256" key="3">
    <source>
        <dbReference type="ARBA" id="ARBA00022553"/>
    </source>
</evidence>
<evidence type="ECO:0000256" key="2">
    <source>
        <dbReference type="ARBA" id="ARBA00022490"/>
    </source>
</evidence>
<evidence type="ECO:0000256" key="4">
    <source>
        <dbReference type="ARBA" id="ARBA00023012"/>
    </source>
</evidence>
<gene>
    <name evidence="11" type="ORF">GCM10008933_15460</name>
</gene>
<dbReference type="RefSeq" id="WP_343859532.1">
    <property type="nucleotide sequence ID" value="NZ_BAAACX010000007.1"/>
</dbReference>
<evidence type="ECO:0000313" key="12">
    <source>
        <dbReference type="Proteomes" id="UP001500340"/>
    </source>
</evidence>
<evidence type="ECO:0000259" key="9">
    <source>
        <dbReference type="PROSITE" id="PS01124"/>
    </source>
</evidence>
<comment type="caution">
    <text evidence="11">The sequence shown here is derived from an EMBL/GenBank/DDBJ whole genome shotgun (WGS) entry which is preliminary data.</text>
</comment>
<name>A0ABN0Y6S6_9BACL</name>
<dbReference type="SMART" id="SM00448">
    <property type="entry name" value="REC"/>
    <property type="match status" value="1"/>
</dbReference>
<organism evidence="11 12">
    <name type="scientific">Paenibacillus motobuensis</name>
    <dbReference type="NCBI Taxonomy" id="295324"/>
    <lineage>
        <taxon>Bacteria</taxon>
        <taxon>Bacillati</taxon>
        <taxon>Bacillota</taxon>
        <taxon>Bacilli</taxon>
        <taxon>Bacillales</taxon>
        <taxon>Paenibacillaceae</taxon>
        <taxon>Paenibacillus</taxon>
    </lineage>
</organism>
<keyword evidence="6" id="KW-0238">DNA-binding</keyword>
<evidence type="ECO:0000256" key="8">
    <source>
        <dbReference type="PROSITE-ProRule" id="PRU00169"/>
    </source>
</evidence>
<proteinExistence type="predicted"/>
<comment type="subcellular location">
    <subcellularLocation>
        <location evidence="1">Cytoplasm</location>
    </subcellularLocation>
</comment>
<accession>A0ABN0Y6S6</accession>
<dbReference type="Pfam" id="PF00072">
    <property type="entry name" value="Response_reg"/>
    <property type="match status" value="1"/>
</dbReference>
<sequence length="258" mass="29837">MWKVIIVDDEKTIREGLTQYIKDSQLPFEVVGKARNAAETLALMERTPPHLLFVDINMPDMNGLDLLRHVKSRYEQVIAIIVSGYDSFEYARQAVQLQAYDYLLKPVPKSDLKRVLQKIDVHLRQCYPTDDTMKDCGGEPNSKIDQGTSTVIMSKITEYIDNHYHDPELTVSRVAALFYINHTYLSKKMKQELGASFLEYLTELRISKAKEILDHSMHNIKIGELAVKVGYTNQYYFSRLFKNRVGMCPIEYKNKSCK</sequence>
<dbReference type="PROSITE" id="PS50110">
    <property type="entry name" value="RESPONSE_REGULATORY"/>
    <property type="match status" value="1"/>
</dbReference>
<dbReference type="CDD" id="cd17536">
    <property type="entry name" value="REC_YesN-like"/>
    <property type="match status" value="1"/>
</dbReference>
<dbReference type="Proteomes" id="UP001500340">
    <property type="component" value="Unassembled WGS sequence"/>
</dbReference>
<dbReference type="InterPro" id="IPR020449">
    <property type="entry name" value="Tscrpt_reg_AraC-type_HTH"/>
</dbReference>